<proteinExistence type="predicted"/>
<feature type="compositionally biased region" description="Low complexity" evidence="1">
    <location>
        <begin position="126"/>
        <end position="137"/>
    </location>
</feature>
<name>A0A7R9IXP6_TIMCA</name>
<dbReference type="PANTHER" id="PTHR33939">
    <property type="entry name" value="PROTEIN CBG22215"/>
    <property type="match status" value="1"/>
</dbReference>
<evidence type="ECO:0000313" key="2">
    <source>
        <dbReference type="EMBL" id="CAD7568889.1"/>
    </source>
</evidence>
<sequence length="532" mass="60075">MNGVYPHLRRSERDSNLDLPIIGSLAYSKSSALDHVPHWYASGLDLKRIYSGLPVGERLYNGAFVSHRPNPLNDHWLSRVFRLKTKSTAKQHHTNSLDSSNTSKPKSTAKQQLTVEKPPPVHPTEIRTSISPSISSRAQHDKRVSQLRHRDYNYSSPMASLVLSDSSQLTSGGFEKLPDQIMYLYAEQYDLQKHHSHVTWEGIVWPASITQRFLPHHGVFMCRGLRPSGYHCAARVAELPREMSLRYKRRGNNSDFIDRDGVIRWRHKYSKDIKKFRAEGRPIIYTDESWVNVGHSVSMECKDTTIQSSWQAFLEGLNTGLKPPRARGPRFAMVHAGNGNDFVEGADIVFLCEKNTADSHDYMDGDINERLFSEQLLPDTPEGAVIVIDNSAYHSGSTTAIQLYIKASPHVAMLRRSRPVRELPSCAQQMRSDCPDIKEAGRDREGPAATSGRLTLSSLDQVSGFTNPLILRIKAPFDRPRNVPHTTQSLVPAVGHPNIYKLVDVSFDVQTETYVKYRSKGLRTTKTVLKKK</sequence>
<evidence type="ECO:0000256" key="1">
    <source>
        <dbReference type="SAM" id="MobiDB-lite"/>
    </source>
</evidence>
<dbReference type="EMBL" id="OE179467">
    <property type="protein sequence ID" value="CAD7568889.1"/>
    <property type="molecule type" value="Genomic_DNA"/>
</dbReference>
<protein>
    <submittedName>
        <fullName evidence="2">(California timema) hypothetical protein</fullName>
    </submittedName>
</protein>
<dbReference type="PANTHER" id="PTHR33939:SF1">
    <property type="entry name" value="DUF4371 DOMAIN-CONTAINING PROTEIN"/>
    <property type="match status" value="1"/>
</dbReference>
<organism evidence="2">
    <name type="scientific">Timema californicum</name>
    <name type="common">California timema</name>
    <name type="synonym">Walking stick</name>
    <dbReference type="NCBI Taxonomy" id="61474"/>
    <lineage>
        <taxon>Eukaryota</taxon>
        <taxon>Metazoa</taxon>
        <taxon>Ecdysozoa</taxon>
        <taxon>Arthropoda</taxon>
        <taxon>Hexapoda</taxon>
        <taxon>Insecta</taxon>
        <taxon>Pterygota</taxon>
        <taxon>Neoptera</taxon>
        <taxon>Polyneoptera</taxon>
        <taxon>Phasmatodea</taxon>
        <taxon>Timematodea</taxon>
        <taxon>Timematoidea</taxon>
        <taxon>Timematidae</taxon>
        <taxon>Timema</taxon>
    </lineage>
</organism>
<feature type="region of interest" description="Disordered" evidence="1">
    <location>
        <begin position="87"/>
        <end position="145"/>
    </location>
</feature>
<feature type="compositionally biased region" description="Polar residues" evidence="1">
    <location>
        <begin position="94"/>
        <end position="114"/>
    </location>
</feature>
<dbReference type="AlphaFoldDB" id="A0A7R9IXP6"/>
<accession>A0A7R9IXP6</accession>
<gene>
    <name evidence="2" type="ORF">TCMB3V08_LOCUS1641</name>
</gene>
<reference evidence="2" key="1">
    <citation type="submission" date="2020-11" db="EMBL/GenBank/DDBJ databases">
        <authorList>
            <person name="Tran Van P."/>
        </authorList>
    </citation>
    <scope>NUCLEOTIDE SEQUENCE</scope>
</reference>